<dbReference type="SUPFAM" id="SSF55729">
    <property type="entry name" value="Acyl-CoA N-acyltransferases (Nat)"/>
    <property type="match status" value="1"/>
</dbReference>
<dbReference type="InterPro" id="IPR016181">
    <property type="entry name" value="Acyl_CoA_acyltransferase"/>
</dbReference>
<dbReference type="STRING" id="266748.HY04_02705"/>
<dbReference type="OrthoDB" id="9799096at2"/>
<dbReference type="Proteomes" id="UP000270036">
    <property type="component" value="Chromosome"/>
</dbReference>
<organism evidence="5 7">
    <name type="scientific">Kaistella antarctica</name>
    <dbReference type="NCBI Taxonomy" id="266748"/>
    <lineage>
        <taxon>Bacteria</taxon>
        <taxon>Pseudomonadati</taxon>
        <taxon>Bacteroidota</taxon>
        <taxon>Flavobacteriia</taxon>
        <taxon>Flavobacteriales</taxon>
        <taxon>Weeksellaceae</taxon>
        <taxon>Chryseobacterium group</taxon>
        <taxon>Kaistella</taxon>
    </lineage>
</organism>
<evidence type="ECO:0000259" key="3">
    <source>
        <dbReference type="PROSITE" id="PS51186"/>
    </source>
</evidence>
<keyword evidence="1 5" id="KW-0808">Transferase</keyword>
<accession>A0A3S4WN99</accession>
<feature type="domain" description="N-acetyltransferase" evidence="3">
    <location>
        <begin position="3"/>
        <end position="157"/>
    </location>
</feature>
<dbReference type="Gene3D" id="3.40.630.30">
    <property type="match status" value="1"/>
</dbReference>
<dbReference type="AlphaFoldDB" id="A0A3S4WN99"/>
<evidence type="ECO:0000256" key="1">
    <source>
        <dbReference type="ARBA" id="ARBA00022679"/>
    </source>
</evidence>
<sequence length="165" mass="18902">MNYEIRPMRPEDGEKVLEIFQQGINGGNATFDKVAPTWEAWDTKHFNLCRFVLEDENNEVVGWCALQPISNRDCFKGVAEVSIYLDGSVQGKGLGTVMMKKLILDSEENEFWTLQAGIFPENFVSVKIHEKHGFRVVGIREKIGEMNGKWRDIILLERRSRVVGI</sequence>
<reference evidence="5 7" key="2">
    <citation type="submission" date="2018-12" db="EMBL/GenBank/DDBJ databases">
        <authorList>
            <consortium name="Pathogen Informatics"/>
        </authorList>
    </citation>
    <scope>NUCLEOTIDE SEQUENCE [LARGE SCALE GENOMIC DNA]</scope>
    <source>
        <strain evidence="5 7">NCTC13489</strain>
    </source>
</reference>
<dbReference type="EC" id="2.3.1.183" evidence="5"/>
<dbReference type="PROSITE" id="PS51186">
    <property type="entry name" value="GNAT"/>
    <property type="match status" value="1"/>
</dbReference>
<dbReference type="KEGG" id="cant:NCTC13489_00086"/>
<gene>
    <name evidence="5" type="primary">ywnH</name>
    <name evidence="4" type="ORF">HY04_02705</name>
    <name evidence="5" type="ORF">NCTC13489_00086</name>
</gene>
<dbReference type="InterPro" id="IPR000182">
    <property type="entry name" value="GNAT_dom"/>
</dbReference>
<keyword evidence="6" id="KW-1185">Reference proteome</keyword>
<dbReference type="EMBL" id="JPEP01000001">
    <property type="protein sequence ID" value="KEY20141.1"/>
    <property type="molecule type" value="Genomic_DNA"/>
</dbReference>
<evidence type="ECO:0000313" key="4">
    <source>
        <dbReference type="EMBL" id="KEY20141.1"/>
    </source>
</evidence>
<keyword evidence="2 5" id="KW-0012">Acyltransferase</keyword>
<proteinExistence type="predicted"/>
<dbReference type="CDD" id="cd04301">
    <property type="entry name" value="NAT_SF"/>
    <property type="match status" value="1"/>
</dbReference>
<evidence type="ECO:0000313" key="5">
    <source>
        <dbReference type="EMBL" id="VEH95131.1"/>
    </source>
</evidence>
<dbReference type="Proteomes" id="UP000028349">
    <property type="component" value="Unassembled WGS sequence"/>
</dbReference>
<evidence type="ECO:0000256" key="2">
    <source>
        <dbReference type="ARBA" id="ARBA00023315"/>
    </source>
</evidence>
<name>A0A3S4WN99_9FLAO</name>
<dbReference type="RefSeq" id="WP_034716879.1">
    <property type="nucleotide sequence ID" value="NZ_FOIX01000002.1"/>
</dbReference>
<evidence type="ECO:0000313" key="6">
    <source>
        <dbReference type="Proteomes" id="UP000028349"/>
    </source>
</evidence>
<dbReference type="PANTHER" id="PTHR43072">
    <property type="entry name" value="N-ACETYLTRANSFERASE"/>
    <property type="match status" value="1"/>
</dbReference>
<protein>
    <submittedName>
        <fullName evidence="4 5">Phosphinothricin acetyltransferase</fullName>
        <ecNumber evidence="5">2.3.1.183</ecNumber>
    </submittedName>
</protein>
<dbReference type="EMBL" id="LR134441">
    <property type="protein sequence ID" value="VEH95131.1"/>
    <property type="molecule type" value="Genomic_DNA"/>
</dbReference>
<dbReference type="GO" id="GO:0102971">
    <property type="term" value="F:phosphinothricin N-acetyltransferase activity"/>
    <property type="evidence" value="ECO:0007669"/>
    <property type="project" value="UniProtKB-EC"/>
</dbReference>
<dbReference type="Pfam" id="PF00583">
    <property type="entry name" value="Acetyltransf_1"/>
    <property type="match status" value="1"/>
</dbReference>
<dbReference type="PANTHER" id="PTHR43072:SF23">
    <property type="entry name" value="UPF0039 PROTEIN C11D3.02C"/>
    <property type="match status" value="1"/>
</dbReference>
<evidence type="ECO:0000313" key="7">
    <source>
        <dbReference type="Proteomes" id="UP000270036"/>
    </source>
</evidence>
<reference evidence="4 6" key="1">
    <citation type="submission" date="2014-07" db="EMBL/GenBank/DDBJ databases">
        <authorList>
            <person name="Pisani N.G."/>
            <person name="Newman J.D."/>
        </authorList>
    </citation>
    <scope>NUCLEOTIDE SEQUENCE [LARGE SCALE GENOMIC DNA]</scope>
    <source>
        <strain evidence="4 6">LMG 24720</strain>
    </source>
</reference>